<keyword evidence="1" id="KW-0472">Membrane</keyword>
<name>A0A382A8Q4_9ZZZZ</name>
<feature type="transmembrane region" description="Helical" evidence="1">
    <location>
        <begin position="43"/>
        <end position="65"/>
    </location>
</feature>
<evidence type="ECO:0000256" key="1">
    <source>
        <dbReference type="SAM" id="Phobius"/>
    </source>
</evidence>
<keyword evidence="1" id="KW-1133">Transmembrane helix</keyword>
<reference evidence="2" key="1">
    <citation type="submission" date="2018-05" db="EMBL/GenBank/DDBJ databases">
        <authorList>
            <person name="Lanie J.A."/>
            <person name="Ng W.-L."/>
            <person name="Kazmierczak K.M."/>
            <person name="Andrzejewski T.M."/>
            <person name="Davidsen T.M."/>
            <person name="Wayne K.J."/>
            <person name="Tettelin H."/>
            <person name="Glass J.I."/>
            <person name="Rusch D."/>
            <person name="Podicherti R."/>
            <person name="Tsui H.-C.T."/>
            <person name="Winkler M.E."/>
        </authorList>
    </citation>
    <scope>NUCLEOTIDE SEQUENCE</scope>
</reference>
<organism evidence="2">
    <name type="scientific">marine metagenome</name>
    <dbReference type="NCBI Taxonomy" id="408172"/>
    <lineage>
        <taxon>unclassified sequences</taxon>
        <taxon>metagenomes</taxon>
        <taxon>ecological metagenomes</taxon>
    </lineage>
</organism>
<dbReference type="EMBL" id="UINC01024178">
    <property type="protein sequence ID" value="SVA97313.1"/>
    <property type="molecule type" value="Genomic_DNA"/>
</dbReference>
<protein>
    <submittedName>
        <fullName evidence="2">Uncharacterized protein</fullName>
    </submittedName>
</protein>
<proteinExistence type="predicted"/>
<dbReference type="AlphaFoldDB" id="A0A382A8Q4"/>
<accession>A0A382A8Q4</accession>
<gene>
    <name evidence="2" type="ORF">METZ01_LOCUS150167</name>
</gene>
<evidence type="ECO:0000313" key="2">
    <source>
        <dbReference type="EMBL" id="SVA97313.1"/>
    </source>
</evidence>
<sequence>MLVIQRHLMFGLRKKKPKDGDEEHRYYLLPGMGRSNRRYRSKIQMWSIIAGIVGSVLIGMVLWLLNR</sequence>
<keyword evidence="1" id="KW-0812">Transmembrane</keyword>